<dbReference type="EMBL" id="JAJSOF020000023">
    <property type="protein sequence ID" value="KAJ4436280.1"/>
    <property type="molecule type" value="Genomic_DNA"/>
</dbReference>
<organism evidence="1 2">
    <name type="scientific">Periplaneta americana</name>
    <name type="common">American cockroach</name>
    <name type="synonym">Blatta americana</name>
    <dbReference type="NCBI Taxonomy" id="6978"/>
    <lineage>
        <taxon>Eukaryota</taxon>
        <taxon>Metazoa</taxon>
        <taxon>Ecdysozoa</taxon>
        <taxon>Arthropoda</taxon>
        <taxon>Hexapoda</taxon>
        <taxon>Insecta</taxon>
        <taxon>Pterygota</taxon>
        <taxon>Neoptera</taxon>
        <taxon>Polyneoptera</taxon>
        <taxon>Dictyoptera</taxon>
        <taxon>Blattodea</taxon>
        <taxon>Blattoidea</taxon>
        <taxon>Blattidae</taxon>
        <taxon>Blattinae</taxon>
        <taxon>Periplaneta</taxon>
    </lineage>
</organism>
<reference evidence="1 2" key="1">
    <citation type="journal article" date="2022" name="Allergy">
        <title>Genome assembly and annotation of Periplaneta americana reveal a comprehensive cockroach allergen profile.</title>
        <authorList>
            <person name="Wang L."/>
            <person name="Xiong Q."/>
            <person name="Saelim N."/>
            <person name="Wang L."/>
            <person name="Nong W."/>
            <person name="Wan A.T."/>
            <person name="Shi M."/>
            <person name="Liu X."/>
            <person name="Cao Q."/>
            <person name="Hui J.H.L."/>
            <person name="Sookrung N."/>
            <person name="Leung T.F."/>
            <person name="Tungtrongchitr A."/>
            <person name="Tsui S.K.W."/>
        </authorList>
    </citation>
    <scope>NUCLEOTIDE SEQUENCE [LARGE SCALE GENOMIC DNA]</scope>
    <source>
        <strain evidence="1">PWHHKU_190912</strain>
    </source>
</reference>
<dbReference type="Proteomes" id="UP001148838">
    <property type="component" value="Unassembled WGS sequence"/>
</dbReference>
<comment type="caution">
    <text evidence="1">The sequence shown here is derived from an EMBL/GenBank/DDBJ whole genome shotgun (WGS) entry which is preliminary data.</text>
</comment>
<gene>
    <name evidence="1" type="ORF">ANN_18911</name>
</gene>
<sequence>MQHLTCFDKAHAEAIGSARELFSDPQMEGKLAGIESNFAFFPETITLLAGSTMALDKSAELSETQKIVYKIQREYSWSLGTEGEGIRWWFGRTSRFAAGGKTTAITPDMLQRAVFIREDQCIATRQLTLKLSISKESVDAIIRALGYLKVYARWVFRNQRFRQWIATATCMEPAPSETTLRRYLAKCAEDDFQETSQNVREILSSVHHICFLLSGNWLELHLSFYILHVELTYCIVMLKRLRFSLKIADEFIAAVKAAFAKTPARSAVKHWIDLEDDEGTAAVTNLKRLVENKELLLQLRAISKISDGLCNQIQVLE</sequence>
<proteinExistence type="predicted"/>
<keyword evidence="2" id="KW-1185">Reference proteome</keyword>
<protein>
    <recommendedName>
        <fullName evidence="3">Spindle pole body component</fullName>
    </recommendedName>
</protein>
<accession>A0ABQ8SRD5</accession>
<evidence type="ECO:0000313" key="2">
    <source>
        <dbReference type="Proteomes" id="UP001148838"/>
    </source>
</evidence>
<evidence type="ECO:0000313" key="1">
    <source>
        <dbReference type="EMBL" id="KAJ4436280.1"/>
    </source>
</evidence>
<name>A0ABQ8SRD5_PERAM</name>
<evidence type="ECO:0008006" key="3">
    <source>
        <dbReference type="Google" id="ProtNLM"/>
    </source>
</evidence>